<reference evidence="2" key="1">
    <citation type="submission" date="2021-01" db="EMBL/GenBank/DDBJ databases">
        <authorList>
            <person name="Zhong Y.L."/>
        </authorList>
    </citation>
    <scope>NUCLEOTIDE SEQUENCE</scope>
    <source>
        <strain evidence="2">KCTC 23302</strain>
    </source>
</reference>
<dbReference type="Pfam" id="PF00561">
    <property type="entry name" value="Abhydrolase_1"/>
    <property type="match status" value="1"/>
</dbReference>
<organism evidence="2 3">
    <name type="scientific">Aquimarina mytili</name>
    <dbReference type="NCBI Taxonomy" id="874423"/>
    <lineage>
        <taxon>Bacteria</taxon>
        <taxon>Pseudomonadati</taxon>
        <taxon>Bacteroidota</taxon>
        <taxon>Flavobacteriia</taxon>
        <taxon>Flavobacteriales</taxon>
        <taxon>Flavobacteriaceae</taxon>
        <taxon>Aquimarina</taxon>
    </lineage>
</organism>
<dbReference type="AlphaFoldDB" id="A0A937D5B5"/>
<dbReference type="PANTHER" id="PTHR43689">
    <property type="entry name" value="HYDROLASE"/>
    <property type="match status" value="1"/>
</dbReference>
<feature type="domain" description="AB hydrolase-1" evidence="1">
    <location>
        <begin position="22"/>
        <end position="125"/>
    </location>
</feature>
<sequence>MLDNQQIHLSIDYSVLSKEKKTIIFLHDSLGCIALWRNFPERIALKTQCNTLSYDRLGYGKSAPFTTSKRENDYLTKEAEILAKIIDQLQLTDVVLFGHSDGGSIALLTAALFPKKITGIITEGAHVFVEKETISGIKEAVIAYKNTNLKEKLSKYHGDKTDDVFRMWTETWLSDSYQSWNIEKYLPMITCPSLIIQGEKDEFGTIKQVTSIVENTSGNSIPLVIPGIGHTPHKESSEAVLQNTVSFINDLPKK</sequence>
<proteinExistence type="predicted"/>
<comment type="caution">
    <text evidence="2">The sequence shown here is derived from an EMBL/GenBank/DDBJ whole genome shotgun (WGS) entry which is preliminary data.</text>
</comment>
<dbReference type="PANTHER" id="PTHR43689:SF8">
    <property type="entry name" value="ALPHA_BETA-HYDROLASES SUPERFAMILY PROTEIN"/>
    <property type="match status" value="1"/>
</dbReference>
<gene>
    <name evidence="2" type="ORF">JJQ60_06330</name>
</gene>
<protein>
    <submittedName>
        <fullName evidence="2">Alpha/beta hydrolase</fullName>
    </submittedName>
</protein>
<keyword evidence="2" id="KW-0378">Hydrolase</keyword>
<evidence type="ECO:0000313" key="3">
    <source>
        <dbReference type="Proteomes" id="UP000651057"/>
    </source>
</evidence>
<evidence type="ECO:0000313" key="2">
    <source>
        <dbReference type="EMBL" id="MBL0683124.1"/>
    </source>
</evidence>
<keyword evidence="3" id="KW-1185">Reference proteome</keyword>
<dbReference type="EMBL" id="JAERQJ010000002">
    <property type="protein sequence ID" value="MBL0683124.1"/>
    <property type="molecule type" value="Genomic_DNA"/>
</dbReference>
<dbReference type="InterPro" id="IPR000073">
    <property type="entry name" value="AB_hydrolase_1"/>
</dbReference>
<dbReference type="GO" id="GO:0016787">
    <property type="term" value="F:hydrolase activity"/>
    <property type="evidence" value="ECO:0007669"/>
    <property type="project" value="UniProtKB-KW"/>
</dbReference>
<dbReference type="SUPFAM" id="SSF53474">
    <property type="entry name" value="alpha/beta-Hydrolases"/>
    <property type="match status" value="1"/>
</dbReference>
<dbReference type="InterPro" id="IPR029058">
    <property type="entry name" value="AB_hydrolase_fold"/>
</dbReference>
<accession>A0A937D5B5</accession>
<dbReference type="Gene3D" id="3.40.50.1820">
    <property type="entry name" value="alpha/beta hydrolase"/>
    <property type="match status" value="1"/>
</dbReference>
<name>A0A937D5B5_9FLAO</name>
<dbReference type="Proteomes" id="UP000651057">
    <property type="component" value="Unassembled WGS sequence"/>
</dbReference>
<evidence type="ECO:0000259" key="1">
    <source>
        <dbReference type="Pfam" id="PF00561"/>
    </source>
</evidence>